<organism evidence="3">
    <name type="scientific">Bacillus thuringiensis</name>
    <dbReference type="NCBI Taxonomy" id="1428"/>
    <lineage>
        <taxon>Bacteria</taxon>
        <taxon>Bacillati</taxon>
        <taxon>Bacillota</taxon>
        <taxon>Bacilli</taxon>
        <taxon>Bacillales</taxon>
        <taxon>Bacillaceae</taxon>
        <taxon>Bacillus</taxon>
        <taxon>Bacillus cereus group</taxon>
    </lineage>
</organism>
<feature type="domain" description="Transcriptional regulator TetR C-terminal Firmicutes type" evidence="2">
    <location>
        <begin position="23"/>
        <end position="114"/>
    </location>
</feature>
<keyword evidence="1" id="KW-0472">Membrane</keyword>
<gene>
    <name evidence="3" type="ORF">FPG91_19930</name>
</gene>
<name>A0A643LUL3_BACTU</name>
<dbReference type="AlphaFoldDB" id="A0A643LUL3"/>
<proteinExistence type="predicted"/>
<feature type="transmembrane region" description="Helical" evidence="1">
    <location>
        <begin position="6"/>
        <end position="33"/>
    </location>
</feature>
<keyword evidence="1" id="KW-0812">Transmembrane</keyword>
<protein>
    <recommendedName>
        <fullName evidence="2">Transcriptional regulator TetR C-terminal Firmicutes type domain-containing protein</fullName>
    </recommendedName>
</protein>
<comment type="caution">
    <text evidence="3">The sequence shown here is derived from an EMBL/GenBank/DDBJ whole genome shotgun (WGS) entry which is preliminary data.</text>
</comment>
<dbReference type="RefSeq" id="WP_000887670.1">
    <property type="nucleotide sequence ID" value="NZ_CP011349.1"/>
</dbReference>
<keyword evidence="1" id="KW-1133">Transmembrane helix</keyword>
<accession>A0A643LUL3</accession>
<dbReference type="Gene3D" id="1.10.357.10">
    <property type="entry name" value="Tetracycline Repressor, domain 2"/>
    <property type="match status" value="1"/>
</dbReference>
<reference evidence="3" key="1">
    <citation type="submission" date="2019-07" db="EMBL/GenBank/DDBJ databases">
        <title>Draft genome sequence of Bacillus thuringiensis strain PT02.</title>
        <authorList>
            <person name="Nguyen H."/>
            <person name="Nguyen L.N."/>
            <person name="Nguyen H.T.T."/>
            <person name="Nguyen D.V."/>
            <person name="Le H.T.T."/>
        </authorList>
    </citation>
    <scope>NUCLEOTIDE SEQUENCE</scope>
    <source>
        <strain evidence="3">PT02</strain>
    </source>
</reference>
<sequence>MLDTSIFYVFIITFNLFMTTFITTFIKLANYLLDNKKLIRLLTSDKEDPTFLSKIGGKFESIWIDKKVVIIPNIPKRYAFAVLSGMLTSLIGEWIRSDFEETPEQFSQIAVYMTKELPKSLVAKYEKKD</sequence>
<evidence type="ECO:0000313" key="3">
    <source>
        <dbReference type="EMBL" id="KAB1351714.1"/>
    </source>
</evidence>
<dbReference type="KEGG" id="bthy:AQ980_09750"/>
<dbReference type="Pfam" id="PF14278">
    <property type="entry name" value="TetR_C_8"/>
    <property type="match status" value="1"/>
</dbReference>
<dbReference type="EMBL" id="VLPO01000029">
    <property type="protein sequence ID" value="KAB1351714.1"/>
    <property type="molecule type" value="Genomic_DNA"/>
</dbReference>
<evidence type="ECO:0000256" key="1">
    <source>
        <dbReference type="SAM" id="Phobius"/>
    </source>
</evidence>
<dbReference type="InterPro" id="IPR039532">
    <property type="entry name" value="TetR_C_Firmicutes"/>
</dbReference>
<evidence type="ECO:0000259" key="2">
    <source>
        <dbReference type="Pfam" id="PF14278"/>
    </source>
</evidence>